<dbReference type="EMBL" id="JAERUA010000005">
    <property type="protein sequence ID" value="KAI1899090.1"/>
    <property type="molecule type" value="Genomic_DNA"/>
</dbReference>
<evidence type="ECO:0000256" key="11">
    <source>
        <dbReference type="SAM" id="Phobius"/>
    </source>
</evidence>
<dbReference type="Pfam" id="PF08205">
    <property type="entry name" value="C2-set_2"/>
    <property type="match status" value="1"/>
</dbReference>
<proteinExistence type="predicted"/>
<dbReference type="AlphaFoldDB" id="A0A8T3DS30"/>
<dbReference type="GO" id="GO:0007166">
    <property type="term" value="P:cell surface receptor signaling pathway"/>
    <property type="evidence" value="ECO:0007669"/>
    <property type="project" value="TreeGrafter"/>
</dbReference>
<keyword evidence="6 11" id="KW-0472">Membrane</keyword>
<dbReference type="GO" id="GO:0006955">
    <property type="term" value="P:immune response"/>
    <property type="evidence" value="ECO:0007669"/>
    <property type="project" value="TreeGrafter"/>
</dbReference>
<dbReference type="OrthoDB" id="9898017at2759"/>
<dbReference type="GO" id="GO:0071222">
    <property type="term" value="P:cellular response to lipopolysaccharide"/>
    <property type="evidence" value="ECO:0007669"/>
    <property type="project" value="TreeGrafter"/>
</dbReference>
<evidence type="ECO:0000256" key="8">
    <source>
        <dbReference type="ARBA" id="ARBA00023170"/>
    </source>
</evidence>
<evidence type="ECO:0000259" key="13">
    <source>
        <dbReference type="PROSITE" id="PS50835"/>
    </source>
</evidence>
<sequence>MGLWQFFFQLSAVLSLLGGLAVARRSRAAGEQVNEVTGVLGRGGARGQHPLYWGRASLFTHQITAGNFSLLIDPLRMEDDQTELVAYYQRDSQDSQSNVPIKPICRTSLRVTARYMPPNVTVTCSERAGLVTVVCETRGGFPSPIISWSLQPQEVKSSETPDESSGTLTVRKTALLPNVSQGQTVTCTVSHPLLQEILNGSITVPERCGVGPENQTLPGNDTNNLVMAVILVVLTVFLVCGVVAVLLCRRKASWRTCVQRGVSGEEAAAAGGEPGEHESHPLQ</sequence>
<dbReference type="InterPro" id="IPR013162">
    <property type="entry name" value="CD80_C2-set"/>
</dbReference>
<evidence type="ECO:0000256" key="7">
    <source>
        <dbReference type="ARBA" id="ARBA00023157"/>
    </source>
</evidence>
<organism evidence="14 15">
    <name type="scientific">Albula goreensis</name>
    <dbReference type="NCBI Taxonomy" id="1534307"/>
    <lineage>
        <taxon>Eukaryota</taxon>
        <taxon>Metazoa</taxon>
        <taxon>Chordata</taxon>
        <taxon>Craniata</taxon>
        <taxon>Vertebrata</taxon>
        <taxon>Euteleostomi</taxon>
        <taxon>Actinopterygii</taxon>
        <taxon>Neopterygii</taxon>
        <taxon>Teleostei</taxon>
        <taxon>Albuliformes</taxon>
        <taxon>Albulidae</taxon>
        <taxon>Albula</taxon>
    </lineage>
</organism>
<keyword evidence="4 12" id="KW-0732">Signal</keyword>
<evidence type="ECO:0000256" key="2">
    <source>
        <dbReference type="ARBA" id="ARBA00022475"/>
    </source>
</evidence>
<dbReference type="Proteomes" id="UP000829720">
    <property type="component" value="Unassembled WGS sequence"/>
</dbReference>
<dbReference type="GO" id="GO:0031295">
    <property type="term" value="P:T cell costimulation"/>
    <property type="evidence" value="ECO:0007669"/>
    <property type="project" value="TreeGrafter"/>
</dbReference>
<feature type="transmembrane region" description="Helical" evidence="11">
    <location>
        <begin position="225"/>
        <end position="247"/>
    </location>
</feature>
<feature type="domain" description="Ig-like" evidence="13">
    <location>
        <begin position="118"/>
        <end position="203"/>
    </location>
</feature>
<keyword evidence="3 11" id="KW-0812">Transmembrane</keyword>
<dbReference type="InterPro" id="IPR013783">
    <property type="entry name" value="Ig-like_fold"/>
</dbReference>
<keyword evidence="15" id="KW-1185">Reference proteome</keyword>
<comment type="subcellular location">
    <subcellularLocation>
        <location evidence="1">Cell membrane</location>
        <topology evidence="1">Single-pass type I membrane protein</topology>
    </subcellularLocation>
</comment>
<keyword evidence="8" id="KW-0675">Receptor</keyword>
<evidence type="ECO:0000256" key="12">
    <source>
        <dbReference type="SAM" id="SignalP"/>
    </source>
</evidence>
<evidence type="ECO:0000256" key="6">
    <source>
        <dbReference type="ARBA" id="ARBA00023136"/>
    </source>
</evidence>
<evidence type="ECO:0000256" key="9">
    <source>
        <dbReference type="ARBA" id="ARBA00023180"/>
    </source>
</evidence>
<evidence type="ECO:0000256" key="5">
    <source>
        <dbReference type="ARBA" id="ARBA00022989"/>
    </source>
</evidence>
<keyword evidence="10" id="KW-0393">Immunoglobulin domain</keyword>
<dbReference type="InterPro" id="IPR007110">
    <property type="entry name" value="Ig-like_dom"/>
</dbReference>
<dbReference type="GO" id="GO:0009897">
    <property type="term" value="C:external side of plasma membrane"/>
    <property type="evidence" value="ECO:0007669"/>
    <property type="project" value="TreeGrafter"/>
</dbReference>
<evidence type="ECO:0000256" key="10">
    <source>
        <dbReference type="ARBA" id="ARBA00023319"/>
    </source>
</evidence>
<evidence type="ECO:0000256" key="4">
    <source>
        <dbReference type="ARBA" id="ARBA00022729"/>
    </source>
</evidence>
<evidence type="ECO:0000313" key="15">
    <source>
        <dbReference type="Proteomes" id="UP000829720"/>
    </source>
</evidence>
<comment type="caution">
    <text evidence="14">The sequence shown here is derived from an EMBL/GenBank/DDBJ whole genome shotgun (WGS) entry which is preliminary data.</text>
</comment>
<dbReference type="PANTHER" id="PTHR25466">
    <property type="entry name" value="T-LYMPHOCYTE ACTIVATION ANTIGEN"/>
    <property type="match status" value="1"/>
</dbReference>
<gene>
    <name evidence="14" type="ORF">AGOR_G00057910</name>
</gene>
<dbReference type="PROSITE" id="PS50835">
    <property type="entry name" value="IG_LIKE"/>
    <property type="match status" value="1"/>
</dbReference>
<evidence type="ECO:0000256" key="3">
    <source>
        <dbReference type="ARBA" id="ARBA00022692"/>
    </source>
</evidence>
<keyword evidence="5 11" id="KW-1133">Transmembrane helix</keyword>
<name>A0A8T3DS30_9TELE</name>
<keyword evidence="2" id="KW-1003">Cell membrane</keyword>
<dbReference type="GO" id="GO:0042102">
    <property type="term" value="P:positive regulation of T cell proliferation"/>
    <property type="evidence" value="ECO:0007669"/>
    <property type="project" value="TreeGrafter"/>
</dbReference>
<keyword evidence="9" id="KW-0325">Glycoprotein</keyword>
<keyword evidence="7" id="KW-1015">Disulfide bond</keyword>
<reference evidence="14" key="1">
    <citation type="submission" date="2021-01" db="EMBL/GenBank/DDBJ databases">
        <authorList>
            <person name="Zahm M."/>
            <person name="Roques C."/>
            <person name="Cabau C."/>
            <person name="Klopp C."/>
            <person name="Donnadieu C."/>
            <person name="Jouanno E."/>
            <person name="Lampietro C."/>
            <person name="Louis A."/>
            <person name="Herpin A."/>
            <person name="Echchiki A."/>
            <person name="Berthelot C."/>
            <person name="Parey E."/>
            <person name="Roest-Crollius H."/>
            <person name="Braasch I."/>
            <person name="Postlethwait J."/>
            <person name="Bobe J."/>
            <person name="Montfort J."/>
            <person name="Bouchez O."/>
            <person name="Begum T."/>
            <person name="Mejri S."/>
            <person name="Adams A."/>
            <person name="Chen W.-J."/>
            <person name="Guiguen Y."/>
        </authorList>
    </citation>
    <scope>NUCLEOTIDE SEQUENCE</scope>
    <source>
        <tissue evidence="14">Blood</tissue>
    </source>
</reference>
<dbReference type="GO" id="GO:0042130">
    <property type="term" value="P:negative regulation of T cell proliferation"/>
    <property type="evidence" value="ECO:0007669"/>
    <property type="project" value="TreeGrafter"/>
</dbReference>
<feature type="signal peptide" evidence="12">
    <location>
        <begin position="1"/>
        <end position="23"/>
    </location>
</feature>
<evidence type="ECO:0000256" key="1">
    <source>
        <dbReference type="ARBA" id="ARBA00004251"/>
    </source>
</evidence>
<dbReference type="InterPro" id="IPR036179">
    <property type="entry name" value="Ig-like_dom_sf"/>
</dbReference>
<dbReference type="CDD" id="cd00098">
    <property type="entry name" value="IgC1"/>
    <property type="match status" value="1"/>
</dbReference>
<protein>
    <recommendedName>
        <fullName evidence="13">Ig-like domain-containing protein</fullName>
    </recommendedName>
</protein>
<dbReference type="PANTHER" id="PTHR25466:SF9">
    <property type="entry name" value="FIBRONECTIN TYPE-III DOMAIN-CONTAINING PROTEIN"/>
    <property type="match status" value="1"/>
</dbReference>
<dbReference type="InterPro" id="IPR051713">
    <property type="entry name" value="T-cell_Activation_Regulation"/>
</dbReference>
<accession>A0A8T3DS30</accession>
<evidence type="ECO:0000313" key="14">
    <source>
        <dbReference type="EMBL" id="KAI1899090.1"/>
    </source>
</evidence>
<dbReference type="Gene3D" id="2.60.40.10">
    <property type="entry name" value="Immunoglobulins"/>
    <property type="match status" value="2"/>
</dbReference>
<dbReference type="SUPFAM" id="SSF48726">
    <property type="entry name" value="Immunoglobulin"/>
    <property type="match status" value="1"/>
</dbReference>
<feature type="chain" id="PRO_5035748760" description="Ig-like domain-containing protein" evidence="12">
    <location>
        <begin position="24"/>
        <end position="283"/>
    </location>
</feature>